<reference evidence="3 4" key="1">
    <citation type="submission" date="2019-05" db="EMBL/GenBank/DDBJ databases">
        <title>Another draft genome of Portunus trituberculatus and its Hox gene families provides insights of decapod evolution.</title>
        <authorList>
            <person name="Jeong J.-H."/>
            <person name="Song I."/>
            <person name="Kim S."/>
            <person name="Choi T."/>
            <person name="Kim D."/>
            <person name="Ryu S."/>
            <person name="Kim W."/>
        </authorList>
    </citation>
    <scope>NUCLEOTIDE SEQUENCE [LARGE SCALE GENOMIC DNA]</scope>
    <source>
        <tissue evidence="3">Muscle</tissue>
    </source>
</reference>
<dbReference type="AlphaFoldDB" id="A0A5B7D762"/>
<dbReference type="OrthoDB" id="419768at2759"/>
<evidence type="ECO:0000313" key="4">
    <source>
        <dbReference type="Proteomes" id="UP000324222"/>
    </source>
</evidence>
<feature type="compositionally biased region" description="Low complexity" evidence="1">
    <location>
        <begin position="308"/>
        <end position="320"/>
    </location>
</feature>
<feature type="compositionally biased region" description="Gly residues" evidence="1">
    <location>
        <begin position="746"/>
        <end position="763"/>
    </location>
</feature>
<name>A0A5B7D762_PORTR</name>
<keyword evidence="4" id="KW-1185">Reference proteome</keyword>
<feature type="region of interest" description="Disordered" evidence="1">
    <location>
        <begin position="1"/>
        <end position="20"/>
    </location>
</feature>
<dbReference type="PANTHER" id="PTHR37412">
    <property type="entry name" value="C2 DOMAIN-CONTAINING PROTEIN 5"/>
    <property type="match status" value="1"/>
</dbReference>
<feature type="compositionally biased region" description="Polar residues" evidence="1">
    <location>
        <begin position="360"/>
        <end position="369"/>
    </location>
</feature>
<dbReference type="EMBL" id="VSRR010000562">
    <property type="protein sequence ID" value="MPC17141.1"/>
    <property type="molecule type" value="Genomic_DNA"/>
</dbReference>
<feature type="region of interest" description="Disordered" evidence="1">
    <location>
        <begin position="176"/>
        <end position="195"/>
    </location>
</feature>
<feature type="compositionally biased region" description="Basic residues" evidence="1">
    <location>
        <begin position="118"/>
        <end position="142"/>
    </location>
</feature>
<feature type="compositionally biased region" description="Low complexity" evidence="1">
    <location>
        <begin position="554"/>
        <end position="569"/>
    </location>
</feature>
<evidence type="ECO:0000256" key="1">
    <source>
        <dbReference type="SAM" id="MobiDB-lite"/>
    </source>
</evidence>
<feature type="region of interest" description="Disordered" evidence="1">
    <location>
        <begin position="641"/>
        <end position="767"/>
    </location>
</feature>
<dbReference type="Pfam" id="PF23025">
    <property type="entry name" value="YbjQ_2"/>
    <property type="match status" value="1"/>
</dbReference>
<dbReference type="InterPro" id="IPR038983">
    <property type="entry name" value="C2CD5"/>
</dbReference>
<feature type="compositionally biased region" description="Polar residues" evidence="1">
    <location>
        <begin position="176"/>
        <end position="191"/>
    </location>
</feature>
<feature type="domain" description="C2" evidence="2">
    <location>
        <begin position="780"/>
        <end position="855"/>
    </location>
</feature>
<dbReference type="PANTHER" id="PTHR37412:SF2">
    <property type="entry name" value="C2 DOMAIN-CONTAINING PROTEIN 5"/>
    <property type="match status" value="1"/>
</dbReference>
<dbReference type="Proteomes" id="UP000324222">
    <property type="component" value="Unassembled WGS sequence"/>
</dbReference>
<proteinExistence type="predicted"/>
<dbReference type="GO" id="GO:0010828">
    <property type="term" value="P:positive regulation of D-glucose transmembrane transport"/>
    <property type="evidence" value="ECO:0007669"/>
    <property type="project" value="TreeGrafter"/>
</dbReference>
<evidence type="ECO:0000259" key="2">
    <source>
        <dbReference type="Pfam" id="PF23025"/>
    </source>
</evidence>
<feature type="region of interest" description="Disordered" evidence="1">
    <location>
        <begin position="358"/>
        <end position="381"/>
    </location>
</feature>
<gene>
    <name evidence="3" type="primary">c2cd5_0</name>
    <name evidence="3" type="ORF">E2C01_009988</name>
</gene>
<feature type="region of interest" description="Disordered" evidence="1">
    <location>
        <begin position="554"/>
        <end position="574"/>
    </location>
</feature>
<feature type="region of interest" description="Disordered" evidence="1">
    <location>
        <begin position="291"/>
        <end position="327"/>
    </location>
</feature>
<dbReference type="InterPro" id="IPR056431">
    <property type="entry name" value="C2CD5_YbjQ-rel_dom"/>
</dbReference>
<comment type="caution">
    <text evidence="3">The sequence shown here is derived from an EMBL/GenBank/DDBJ whole genome shotgun (WGS) entry which is preliminary data.</text>
</comment>
<accession>A0A5B7D762</accession>
<dbReference type="GO" id="GO:0065002">
    <property type="term" value="P:intracellular protein transmembrane transport"/>
    <property type="evidence" value="ECO:0007669"/>
    <property type="project" value="TreeGrafter"/>
</dbReference>
<feature type="compositionally biased region" description="Gly residues" evidence="1">
    <location>
        <begin position="693"/>
        <end position="702"/>
    </location>
</feature>
<dbReference type="GO" id="GO:0005886">
    <property type="term" value="C:plasma membrane"/>
    <property type="evidence" value="ECO:0007669"/>
    <property type="project" value="TreeGrafter"/>
</dbReference>
<feature type="compositionally biased region" description="Low complexity" evidence="1">
    <location>
        <begin position="40"/>
        <end position="53"/>
    </location>
</feature>
<dbReference type="GO" id="GO:0005544">
    <property type="term" value="F:calcium-dependent phospholipid binding"/>
    <property type="evidence" value="ECO:0007669"/>
    <property type="project" value="InterPro"/>
</dbReference>
<dbReference type="GO" id="GO:0090314">
    <property type="term" value="P:positive regulation of protein targeting to membrane"/>
    <property type="evidence" value="ECO:0007669"/>
    <property type="project" value="TreeGrafter"/>
</dbReference>
<feature type="region of interest" description="Disordered" evidence="1">
    <location>
        <begin position="60"/>
        <end position="147"/>
    </location>
</feature>
<evidence type="ECO:0000313" key="3">
    <source>
        <dbReference type="EMBL" id="MPC17141.1"/>
    </source>
</evidence>
<dbReference type="GO" id="GO:0072659">
    <property type="term" value="P:protein localization to plasma membrane"/>
    <property type="evidence" value="ECO:0007669"/>
    <property type="project" value="TreeGrafter"/>
</dbReference>
<protein>
    <submittedName>
        <fullName evidence="3">C2 domain-containing protein 5</fullName>
    </submittedName>
</protein>
<feature type="compositionally biased region" description="Polar residues" evidence="1">
    <location>
        <begin position="106"/>
        <end position="117"/>
    </location>
</feature>
<sequence length="870" mass="92951">MPISVVHLPPHKQSTASAPPSCLWLPPAPMHSLHPHHSGFPHPSPSTSPTLPSQWLDLMVGPGVGEGQDGRGGRWTLRGLPLGPLGKRKTRPASSVVQHPPVFMQRNPSMGWPQSSRGRPKHHKAWAGKSGHHGTAHISRKPANHDSLESLRAGLRRTAQRVMRLRVGLEKSQSFDTGTVHSRQIGGTSKGNKTKGRLLKVRGTPRQPHLTLRQARESLTSPDDCGDDWDLDSPDIVEVVGLEEAEIGEEDEEGPEVTSIQYSFKRVSAAHSDPTLNRSIFAKQRLAAARTRQPAPIQLVSSDEEDCSSGQGSSDGSSPECQVQPPLPICSPKKQKFYLSEDSLENVEPALLTLPPAPCRSSSDSQLTELENYPGAPPRPKCHTFSGKERPKLFLKTIRGQNDLHLIDGDRADCHKAATKAPLSSIVSEPSPEPPDFTDNTQPCCVPEADHPATYRSTIELAESEKRKMVLTLNSFQSSNPYTHSSTLPLLPAIAVTPSTPILPARSRTSPGTLGQECFGHGVQGTPSLLTSSIVEGREGTELIAAKESSFFSFTSESSSSSPSSTPPTIYSTCQSPLPPPLSLSILPPPPPSSLPHSVSMENQEMLESALDVVVCAKCAPPSPALPSPRPASSLDMLAEVRPGSAPSVGSPKRPLARSRHTSGCYPSFVSRSPLPPEPDAPQTAPIPQPNGVVGGGPGAGGTAANSSPTHSGKLASPARTPGVSINRRSSDSDLSITPKGSSLAGSGGSSGGGVVGKVGGGTMSASHHRPIMTQESFDLLEYPFLTMKSFPPGFILHLGGTVSARSVKLLDRPHPPEEAETRDNWWTQLRMEIRSHTRALACNVVLGYEEFTTIRIISNVSRNKVKHYV</sequence>
<feature type="compositionally biased region" description="Pro residues" evidence="1">
    <location>
        <begin position="674"/>
        <end position="689"/>
    </location>
</feature>
<dbReference type="GO" id="GO:0005509">
    <property type="term" value="F:calcium ion binding"/>
    <property type="evidence" value="ECO:0007669"/>
    <property type="project" value="TreeGrafter"/>
</dbReference>
<feature type="compositionally biased region" description="Low complexity" evidence="1">
    <location>
        <begin position="74"/>
        <end position="85"/>
    </location>
</feature>
<feature type="region of interest" description="Disordered" evidence="1">
    <location>
        <begin position="35"/>
        <end position="54"/>
    </location>
</feature>
<dbReference type="GO" id="GO:0031340">
    <property type="term" value="P:positive regulation of vesicle fusion"/>
    <property type="evidence" value="ECO:0007669"/>
    <property type="project" value="TreeGrafter"/>
</dbReference>
<organism evidence="3 4">
    <name type="scientific">Portunus trituberculatus</name>
    <name type="common">Swimming crab</name>
    <name type="synonym">Neptunus trituberculatus</name>
    <dbReference type="NCBI Taxonomy" id="210409"/>
    <lineage>
        <taxon>Eukaryota</taxon>
        <taxon>Metazoa</taxon>
        <taxon>Ecdysozoa</taxon>
        <taxon>Arthropoda</taxon>
        <taxon>Crustacea</taxon>
        <taxon>Multicrustacea</taxon>
        <taxon>Malacostraca</taxon>
        <taxon>Eumalacostraca</taxon>
        <taxon>Eucarida</taxon>
        <taxon>Decapoda</taxon>
        <taxon>Pleocyemata</taxon>
        <taxon>Brachyura</taxon>
        <taxon>Eubrachyura</taxon>
        <taxon>Portunoidea</taxon>
        <taxon>Portunidae</taxon>
        <taxon>Portuninae</taxon>
        <taxon>Portunus</taxon>
    </lineage>
</organism>